<accession>A0ABP8KCM4</accession>
<dbReference type="CDD" id="cd00209">
    <property type="entry name" value="DHFR"/>
    <property type="match status" value="1"/>
</dbReference>
<keyword evidence="6 7" id="KW-0560">Oxidoreductase</keyword>
<keyword evidence="11" id="KW-1185">Reference proteome</keyword>
<dbReference type="Proteomes" id="UP001500945">
    <property type="component" value="Unassembled WGS sequence"/>
</dbReference>
<proteinExistence type="inferred from homology"/>
<dbReference type="Gene3D" id="3.40.430.10">
    <property type="entry name" value="Dihydrofolate Reductase, subunit A"/>
    <property type="match status" value="1"/>
</dbReference>
<sequence>MTRITIIAAVARNGVIGLDGTMPWHLPDELAHFKATTIGHPLVMGRATFESIGRVLPGRRTIVVTRDPAWHHPGVETAHSFSEALALAGPADEVFVAGGAQVYAEAMPFAHRMLLTEVDAEPEGDTWFPVWPRDEWAEETREVHGGWSRVVYERVRG</sequence>
<dbReference type="PROSITE" id="PS00075">
    <property type="entry name" value="DHFR_1"/>
    <property type="match status" value="1"/>
</dbReference>
<feature type="domain" description="DHFR" evidence="9">
    <location>
        <begin position="3"/>
        <end position="157"/>
    </location>
</feature>
<gene>
    <name evidence="10" type="ORF">GCM10023168_16110</name>
</gene>
<evidence type="ECO:0000256" key="2">
    <source>
        <dbReference type="ARBA" id="ARBA00009539"/>
    </source>
</evidence>
<dbReference type="InterPro" id="IPR012259">
    <property type="entry name" value="DHFR"/>
</dbReference>
<evidence type="ECO:0000259" key="9">
    <source>
        <dbReference type="PROSITE" id="PS51330"/>
    </source>
</evidence>
<comment type="catalytic activity">
    <reaction evidence="7">
        <text>(6S)-5,6,7,8-tetrahydrofolate + NADP(+) = 7,8-dihydrofolate + NADPH + H(+)</text>
        <dbReference type="Rhea" id="RHEA:15009"/>
        <dbReference type="ChEBI" id="CHEBI:15378"/>
        <dbReference type="ChEBI" id="CHEBI:57451"/>
        <dbReference type="ChEBI" id="CHEBI:57453"/>
        <dbReference type="ChEBI" id="CHEBI:57783"/>
        <dbReference type="ChEBI" id="CHEBI:58349"/>
        <dbReference type="EC" id="1.5.1.3"/>
    </reaction>
</comment>
<name>A0ABP8KCM4_9MICO</name>
<evidence type="ECO:0000256" key="7">
    <source>
        <dbReference type="PIRNR" id="PIRNR000194"/>
    </source>
</evidence>
<evidence type="ECO:0000313" key="10">
    <source>
        <dbReference type="EMBL" id="GAA4404023.1"/>
    </source>
</evidence>
<dbReference type="SUPFAM" id="SSF53597">
    <property type="entry name" value="Dihydrofolate reductase-like"/>
    <property type="match status" value="1"/>
</dbReference>
<protein>
    <recommendedName>
        <fullName evidence="3 7">Dihydrofolate reductase</fullName>
        <ecNumber evidence="3 7">1.5.1.3</ecNumber>
    </recommendedName>
</protein>
<keyword evidence="4 7" id="KW-0554">One-carbon metabolism</keyword>
<evidence type="ECO:0000256" key="3">
    <source>
        <dbReference type="ARBA" id="ARBA00012856"/>
    </source>
</evidence>
<dbReference type="Pfam" id="PF00186">
    <property type="entry name" value="DHFR_1"/>
    <property type="match status" value="1"/>
</dbReference>
<evidence type="ECO:0000256" key="6">
    <source>
        <dbReference type="ARBA" id="ARBA00023002"/>
    </source>
</evidence>
<dbReference type="PROSITE" id="PS51330">
    <property type="entry name" value="DHFR_2"/>
    <property type="match status" value="1"/>
</dbReference>
<evidence type="ECO:0000313" key="11">
    <source>
        <dbReference type="Proteomes" id="UP001500945"/>
    </source>
</evidence>
<evidence type="ECO:0000256" key="4">
    <source>
        <dbReference type="ARBA" id="ARBA00022563"/>
    </source>
</evidence>
<dbReference type="InterPro" id="IPR001796">
    <property type="entry name" value="DHFR_dom"/>
</dbReference>
<keyword evidence="5 7" id="KW-0521">NADP</keyword>
<dbReference type="PIRSF" id="PIRSF000194">
    <property type="entry name" value="DHFR"/>
    <property type="match status" value="1"/>
</dbReference>
<dbReference type="PANTHER" id="PTHR48069">
    <property type="entry name" value="DIHYDROFOLATE REDUCTASE"/>
    <property type="match status" value="1"/>
</dbReference>
<organism evidence="10 11">
    <name type="scientific">Fodinibacter luteus</name>
    <dbReference type="NCBI Taxonomy" id="552064"/>
    <lineage>
        <taxon>Bacteria</taxon>
        <taxon>Bacillati</taxon>
        <taxon>Actinomycetota</taxon>
        <taxon>Actinomycetes</taxon>
        <taxon>Micrococcales</taxon>
        <taxon>Intrasporangiaceae</taxon>
        <taxon>Fodinibacter (ex Wang et al. 2009)</taxon>
    </lineage>
</organism>
<evidence type="ECO:0000256" key="1">
    <source>
        <dbReference type="ARBA" id="ARBA00004903"/>
    </source>
</evidence>
<dbReference type="PANTHER" id="PTHR48069:SF3">
    <property type="entry name" value="DIHYDROFOLATE REDUCTASE"/>
    <property type="match status" value="1"/>
</dbReference>
<dbReference type="InterPro" id="IPR024072">
    <property type="entry name" value="DHFR-like_dom_sf"/>
</dbReference>
<reference evidence="11" key="1">
    <citation type="journal article" date="2019" name="Int. J. Syst. Evol. Microbiol.">
        <title>The Global Catalogue of Microorganisms (GCM) 10K type strain sequencing project: providing services to taxonomists for standard genome sequencing and annotation.</title>
        <authorList>
            <consortium name="The Broad Institute Genomics Platform"/>
            <consortium name="The Broad Institute Genome Sequencing Center for Infectious Disease"/>
            <person name="Wu L."/>
            <person name="Ma J."/>
        </authorList>
    </citation>
    <scope>NUCLEOTIDE SEQUENCE [LARGE SCALE GENOMIC DNA]</scope>
    <source>
        <strain evidence="11">JCM 17809</strain>
    </source>
</reference>
<dbReference type="EMBL" id="BAABGM010000010">
    <property type="protein sequence ID" value="GAA4404023.1"/>
    <property type="molecule type" value="Genomic_DNA"/>
</dbReference>
<dbReference type="InterPro" id="IPR017925">
    <property type="entry name" value="DHFR_CS"/>
</dbReference>
<evidence type="ECO:0000256" key="8">
    <source>
        <dbReference type="RuleBase" id="RU004474"/>
    </source>
</evidence>
<dbReference type="EC" id="1.5.1.3" evidence="3 7"/>
<comment type="pathway">
    <text evidence="1 7">Cofactor biosynthesis; tetrahydrofolate biosynthesis; 5,6,7,8-tetrahydrofolate from 7,8-dihydrofolate: step 1/1.</text>
</comment>
<evidence type="ECO:0000256" key="5">
    <source>
        <dbReference type="ARBA" id="ARBA00022857"/>
    </source>
</evidence>
<comment type="caution">
    <text evidence="10">The sequence shown here is derived from an EMBL/GenBank/DDBJ whole genome shotgun (WGS) entry which is preliminary data.</text>
</comment>
<dbReference type="RefSeq" id="WP_345204406.1">
    <property type="nucleotide sequence ID" value="NZ_BAABGM010000010.1"/>
</dbReference>
<comment type="function">
    <text evidence="7">Key enzyme in folate metabolism. Catalyzes an essential reaction for de novo glycine and purine synthesis, and for DNA precursor synthesis.</text>
</comment>
<dbReference type="PRINTS" id="PR00070">
    <property type="entry name" value="DHFR"/>
</dbReference>
<comment type="similarity">
    <text evidence="2 7 8">Belongs to the dihydrofolate reductase family.</text>
</comment>